<dbReference type="EMBL" id="CP053452">
    <property type="protein sequence ID" value="QJW98439.1"/>
    <property type="molecule type" value="Genomic_DNA"/>
</dbReference>
<accession>A0A6M5YWU8</accession>
<name>A0A6M5YWU8_9BACT</name>
<gene>
    <name evidence="1" type="ORF">FTUN_6029</name>
</gene>
<evidence type="ECO:0000313" key="1">
    <source>
        <dbReference type="EMBL" id="QJW98439.1"/>
    </source>
</evidence>
<proteinExistence type="predicted"/>
<evidence type="ECO:0000313" key="2">
    <source>
        <dbReference type="Proteomes" id="UP000503447"/>
    </source>
</evidence>
<dbReference type="KEGG" id="ftj:FTUN_6029"/>
<protein>
    <submittedName>
        <fullName evidence="1">Uncharacterized protein</fullName>
    </submittedName>
</protein>
<dbReference type="Proteomes" id="UP000503447">
    <property type="component" value="Chromosome"/>
</dbReference>
<sequence>MLFVILIGLLVTVWCVVVSVLASYYGTPQFLIGRGRALWAWLRK</sequence>
<dbReference type="RefSeq" id="WP_261361859.1">
    <property type="nucleotide sequence ID" value="NZ_CP053452.2"/>
</dbReference>
<keyword evidence="2" id="KW-1185">Reference proteome</keyword>
<reference evidence="2" key="1">
    <citation type="submission" date="2020-05" db="EMBL/GenBank/DDBJ databases">
        <title>Frigoriglobus tundricola gen. nov., sp. nov., a psychrotolerant cellulolytic planctomycete of the family Gemmataceae with two divergent copies of 16S rRNA gene.</title>
        <authorList>
            <person name="Kulichevskaya I.S."/>
            <person name="Ivanova A.A."/>
            <person name="Naumoff D.G."/>
            <person name="Beletsky A.V."/>
            <person name="Rijpstra W.I.C."/>
            <person name="Sinninghe Damste J.S."/>
            <person name="Mardanov A.V."/>
            <person name="Ravin N.V."/>
            <person name="Dedysh S.N."/>
        </authorList>
    </citation>
    <scope>NUCLEOTIDE SEQUENCE [LARGE SCALE GENOMIC DNA]</scope>
    <source>
        <strain evidence="2">PL17</strain>
    </source>
</reference>
<organism evidence="1 2">
    <name type="scientific">Frigoriglobus tundricola</name>
    <dbReference type="NCBI Taxonomy" id="2774151"/>
    <lineage>
        <taxon>Bacteria</taxon>
        <taxon>Pseudomonadati</taxon>
        <taxon>Planctomycetota</taxon>
        <taxon>Planctomycetia</taxon>
        <taxon>Gemmatales</taxon>
        <taxon>Gemmataceae</taxon>
        <taxon>Frigoriglobus</taxon>
    </lineage>
</organism>
<dbReference type="AlphaFoldDB" id="A0A6M5YWU8"/>